<feature type="active site" evidence="6">
    <location>
        <position position="77"/>
    </location>
</feature>
<evidence type="ECO:0000256" key="7">
    <source>
        <dbReference type="RuleBase" id="RU362042"/>
    </source>
</evidence>
<dbReference type="GO" id="GO:0004252">
    <property type="term" value="F:serine-type endopeptidase activity"/>
    <property type="evidence" value="ECO:0007669"/>
    <property type="project" value="InterPro"/>
</dbReference>
<comment type="subcellular location">
    <subcellularLocation>
        <location evidence="2">Cell membrane</location>
        <topology evidence="2">Single-pass type II membrane protein</topology>
    </subcellularLocation>
    <subcellularLocation>
        <location evidence="7">Membrane</location>
        <topology evidence="7">Single-pass type II membrane protein</topology>
    </subcellularLocation>
</comment>
<keyword evidence="8" id="KW-0175">Coiled coil</keyword>
<keyword evidence="7" id="KW-0812">Transmembrane</keyword>
<accession>E9SG73</accession>
<proteinExistence type="inferred from homology"/>
<keyword evidence="5 7" id="KW-0378">Hydrolase</keyword>
<reference evidence="10 11" key="1">
    <citation type="submission" date="2011-02" db="EMBL/GenBank/DDBJ databases">
        <authorList>
            <person name="Nelson K.E."/>
            <person name="Sutton G."/>
            <person name="Torralba M."/>
            <person name="Durkin S."/>
            <person name="Harkins D."/>
            <person name="Montgomery R."/>
            <person name="Ziemer C."/>
            <person name="Klaassens E."/>
            <person name="Ocuiv P."/>
            <person name="Morrison M."/>
        </authorList>
    </citation>
    <scope>NUCLEOTIDE SEQUENCE [LARGE SCALE GENOMIC DNA]</scope>
    <source>
        <strain evidence="10 11">8</strain>
    </source>
</reference>
<feature type="active site" evidence="6">
    <location>
        <position position="116"/>
    </location>
</feature>
<dbReference type="NCBIfam" id="TIGR02227">
    <property type="entry name" value="sigpep_I_bact"/>
    <property type="match status" value="1"/>
</dbReference>
<comment type="catalytic activity">
    <reaction evidence="1 7">
        <text>Cleavage of hydrophobic, N-terminal signal or leader sequences from secreted and periplasmic proteins.</text>
        <dbReference type="EC" id="3.4.21.89"/>
    </reaction>
</comment>
<evidence type="ECO:0000256" key="4">
    <source>
        <dbReference type="ARBA" id="ARBA00013208"/>
    </source>
</evidence>
<organism evidence="10 11">
    <name type="scientific">Ruminococcus albus 8</name>
    <dbReference type="NCBI Taxonomy" id="246199"/>
    <lineage>
        <taxon>Bacteria</taxon>
        <taxon>Bacillati</taxon>
        <taxon>Bacillota</taxon>
        <taxon>Clostridia</taxon>
        <taxon>Eubacteriales</taxon>
        <taxon>Oscillospiraceae</taxon>
        <taxon>Ruminococcus</taxon>
    </lineage>
</organism>
<evidence type="ECO:0000256" key="1">
    <source>
        <dbReference type="ARBA" id="ARBA00000677"/>
    </source>
</evidence>
<dbReference type="Proteomes" id="UP000004259">
    <property type="component" value="Unassembled WGS sequence"/>
</dbReference>
<dbReference type="SUPFAM" id="SSF51306">
    <property type="entry name" value="LexA/Signal peptidase"/>
    <property type="match status" value="1"/>
</dbReference>
<feature type="domain" description="Peptidase S26" evidence="9">
    <location>
        <begin position="47"/>
        <end position="209"/>
    </location>
</feature>
<keyword evidence="7" id="KW-1133">Transmembrane helix</keyword>
<evidence type="ECO:0000256" key="3">
    <source>
        <dbReference type="ARBA" id="ARBA00009370"/>
    </source>
</evidence>
<sequence length="219" mass="25230">MSDKVEKTNEEEQKINKVTEEEIEAVKKAEPDDIKAKEPLDIKNEILEWFESFVFAMLIVQLVFIFIFRIVMVDGRSMNNTLSDGDRLIMTHVNYTPERDDVVVVDSDAAGKILIKRVIGIEGDKIKIDYTNNHVYVNGQQISNEHIKEIMIDNGYFDRTYMTENGVYEYEVPENCVFVMGDNRNDSKDSRSIGYVPEESIMGKAVFRIFPLNQLGKVD</sequence>
<dbReference type="eggNOG" id="COG0681">
    <property type="taxonomic scope" value="Bacteria"/>
</dbReference>
<keyword evidence="7" id="KW-0645">Protease</keyword>
<dbReference type="InterPro" id="IPR019758">
    <property type="entry name" value="Pept_S26A_signal_pept_1_CS"/>
</dbReference>
<dbReference type="InterPro" id="IPR019533">
    <property type="entry name" value="Peptidase_S26"/>
</dbReference>
<dbReference type="GO" id="GO:0005886">
    <property type="term" value="C:plasma membrane"/>
    <property type="evidence" value="ECO:0007669"/>
    <property type="project" value="UniProtKB-SubCell"/>
</dbReference>
<evidence type="ECO:0000256" key="8">
    <source>
        <dbReference type="SAM" id="Coils"/>
    </source>
</evidence>
<comment type="similarity">
    <text evidence="3 7">Belongs to the peptidase S26 family.</text>
</comment>
<evidence type="ECO:0000313" key="11">
    <source>
        <dbReference type="Proteomes" id="UP000004259"/>
    </source>
</evidence>
<dbReference type="PROSITE" id="PS00761">
    <property type="entry name" value="SPASE_I_3"/>
    <property type="match status" value="1"/>
</dbReference>
<dbReference type="InterPro" id="IPR000223">
    <property type="entry name" value="Pept_S26A_signal_pept_1"/>
</dbReference>
<feature type="transmembrane region" description="Helical" evidence="7">
    <location>
        <begin position="53"/>
        <end position="72"/>
    </location>
</feature>
<dbReference type="GO" id="GO:0009003">
    <property type="term" value="F:signal peptidase activity"/>
    <property type="evidence" value="ECO:0007669"/>
    <property type="project" value="UniProtKB-EC"/>
</dbReference>
<dbReference type="PANTHER" id="PTHR43390:SF1">
    <property type="entry name" value="CHLOROPLAST PROCESSING PEPTIDASE"/>
    <property type="match status" value="1"/>
</dbReference>
<dbReference type="OrthoDB" id="9802919at2"/>
<keyword evidence="11" id="KW-1185">Reference proteome</keyword>
<name>E9SG73_RUMAL</name>
<dbReference type="Gene3D" id="2.10.109.10">
    <property type="entry name" value="Umud Fragment, subunit A"/>
    <property type="match status" value="1"/>
</dbReference>
<keyword evidence="7" id="KW-0472">Membrane</keyword>
<protein>
    <recommendedName>
        <fullName evidence="4 7">Signal peptidase I</fullName>
        <ecNumber evidence="4 7">3.4.21.89</ecNumber>
    </recommendedName>
</protein>
<dbReference type="CDD" id="cd06530">
    <property type="entry name" value="S26_SPase_I"/>
    <property type="match status" value="1"/>
</dbReference>
<evidence type="ECO:0000259" key="9">
    <source>
        <dbReference type="Pfam" id="PF10502"/>
    </source>
</evidence>
<dbReference type="InterPro" id="IPR036286">
    <property type="entry name" value="LexA/Signal_pep-like_sf"/>
</dbReference>
<dbReference type="Pfam" id="PF10502">
    <property type="entry name" value="Peptidase_S26"/>
    <property type="match status" value="1"/>
</dbReference>
<feature type="coiled-coil region" evidence="8">
    <location>
        <begin position="2"/>
        <end position="29"/>
    </location>
</feature>
<evidence type="ECO:0000313" key="10">
    <source>
        <dbReference type="EMBL" id="EGC01877.1"/>
    </source>
</evidence>
<dbReference type="PRINTS" id="PR00727">
    <property type="entry name" value="LEADERPTASE"/>
</dbReference>
<dbReference type="AlphaFoldDB" id="E9SG73"/>
<evidence type="ECO:0000256" key="2">
    <source>
        <dbReference type="ARBA" id="ARBA00004401"/>
    </source>
</evidence>
<dbReference type="STRING" id="246199.CUS_7794"/>
<dbReference type="GO" id="GO:0006465">
    <property type="term" value="P:signal peptide processing"/>
    <property type="evidence" value="ECO:0007669"/>
    <property type="project" value="InterPro"/>
</dbReference>
<dbReference type="PANTHER" id="PTHR43390">
    <property type="entry name" value="SIGNAL PEPTIDASE I"/>
    <property type="match status" value="1"/>
</dbReference>
<evidence type="ECO:0000256" key="5">
    <source>
        <dbReference type="ARBA" id="ARBA00022801"/>
    </source>
</evidence>
<dbReference type="EMBL" id="ADKM02000122">
    <property type="protein sequence ID" value="EGC01877.1"/>
    <property type="molecule type" value="Genomic_DNA"/>
</dbReference>
<dbReference type="EC" id="3.4.21.89" evidence="4 7"/>
<gene>
    <name evidence="10" type="primary">lepB_1</name>
    <name evidence="10" type="ORF">CUS_7794</name>
</gene>
<comment type="caution">
    <text evidence="10">The sequence shown here is derived from an EMBL/GenBank/DDBJ whole genome shotgun (WGS) entry which is preliminary data.</text>
</comment>
<evidence type="ECO:0000256" key="6">
    <source>
        <dbReference type="PIRSR" id="PIRSR600223-1"/>
    </source>
</evidence>
<dbReference type="RefSeq" id="WP_002852273.1">
    <property type="nucleotide sequence ID" value="NZ_ADKM02000122.1"/>
</dbReference>